<feature type="transmembrane region" description="Helical" evidence="1">
    <location>
        <begin position="328"/>
        <end position="344"/>
    </location>
</feature>
<feature type="transmembrane region" description="Helical" evidence="1">
    <location>
        <begin position="350"/>
        <end position="366"/>
    </location>
</feature>
<feature type="transmembrane region" description="Helical" evidence="1">
    <location>
        <begin position="526"/>
        <end position="543"/>
    </location>
</feature>
<feature type="transmembrane region" description="Helical" evidence="1">
    <location>
        <begin position="72"/>
        <end position="90"/>
    </location>
</feature>
<dbReference type="AlphaFoldDB" id="A0A3B0XHJ0"/>
<feature type="transmembrane region" description="Helical" evidence="1">
    <location>
        <begin position="226"/>
        <end position="246"/>
    </location>
</feature>
<feature type="transmembrane region" description="Helical" evidence="1">
    <location>
        <begin position="295"/>
        <end position="316"/>
    </location>
</feature>
<feature type="transmembrane region" description="Helical" evidence="1">
    <location>
        <begin position="12"/>
        <end position="36"/>
    </location>
</feature>
<keyword evidence="1" id="KW-0812">Transmembrane</keyword>
<keyword evidence="1" id="KW-1133">Transmembrane helix</keyword>
<sequence length="687" mass="78703">MNNDKYLIHNDMVSAIMMVVVVFSISTLYLVAVQLIALVDCLKFITAILFLVYVPGYTVLKLVDYSGNLVSGIFLSLLVGASLGPTIYFLTRIIGLPWLFLLVSFLCLIYFIKENKDITLQLLTTMQRHHMEKIWWMGLLVLFILLFLLNYSHFSDWVILADKDYLLRSHPTTESMFHLGIINAIADDLTPTFPYFSGYNLPYHLGMHVFAELLCRFTGISTILMVYYFLPLFYFVLIIAIPAIFFYQLTKNIYFSVLFGFTMFASDLSFLLKMLEISENLPYVNAAIAFASPMWGIFTLNGIMPAIPLFFGAAIAFDSYFKENNRKYLLLFILFVTYSFQVKSSMGPHIIGSAFVSLFALYFINNNKKNRDITVALIISSIMIFYYYYLRSPPTENIQVVEFDFLYGLSRSLGNLKITPFSDQHILLILFYIVVFFVYVIGVFGLKIYFIKNVHDFFTNKITDPTIIFLLSFIVSGFLLSEVLFIGSRESNINNASWFANQSLYAAGFFLIWRISSIASPVKRRLSTLIVILFSFSGTVYFLDVRNSDQYIKIINQQLALADFIKANIPIGAVVIEPSNTYLSSVSHLSGKNSFASIQVTYLKHYAFSADIIERIDIIDGFYDEASKSERRVILLNNNIDYIIINKSSNEFIEKLNLGDKIYENSEYSLIKVRLQPLLDIATSRNI</sequence>
<dbReference type="EMBL" id="UOFE01000048">
    <property type="protein sequence ID" value="VAW55444.1"/>
    <property type="molecule type" value="Genomic_DNA"/>
</dbReference>
<feature type="transmembrane region" description="Helical" evidence="1">
    <location>
        <begin position="426"/>
        <end position="446"/>
    </location>
</feature>
<accession>A0A3B0XHJ0</accession>
<feature type="transmembrane region" description="Helical" evidence="1">
    <location>
        <begin position="134"/>
        <end position="154"/>
    </location>
</feature>
<feature type="transmembrane region" description="Helical" evidence="1">
    <location>
        <begin position="253"/>
        <end position="275"/>
    </location>
</feature>
<feature type="transmembrane region" description="Helical" evidence="1">
    <location>
        <begin position="96"/>
        <end position="113"/>
    </location>
</feature>
<proteinExistence type="predicted"/>
<feature type="transmembrane region" description="Helical" evidence="1">
    <location>
        <begin position="467"/>
        <end position="486"/>
    </location>
</feature>
<feature type="transmembrane region" description="Helical" evidence="1">
    <location>
        <begin position="498"/>
        <end position="514"/>
    </location>
</feature>
<keyword evidence="1" id="KW-0472">Membrane</keyword>
<feature type="transmembrane region" description="Helical" evidence="1">
    <location>
        <begin position="42"/>
        <end position="60"/>
    </location>
</feature>
<name>A0A3B0XHJ0_9ZZZZ</name>
<reference evidence="2" key="1">
    <citation type="submission" date="2018-06" db="EMBL/GenBank/DDBJ databases">
        <authorList>
            <person name="Zhirakovskaya E."/>
        </authorList>
    </citation>
    <scope>NUCLEOTIDE SEQUENCE</scope>
</reference>
<evidence type="ECO:0000313" key="2">
    <source>
        <dbReference type="EMBL" id="VAW55444.1"/>
    </source>
</evidence>
<evidence type="ECO:0000256" key="1">
    <source>
        <dbReference type="SAM" id="Phobius"/>
    </source>
</evidence>
<protein>
    <submittedName>
        <fullName evidence="2">Uncharacterized protein</fullName>
    </submittedName>
</protein>
<organism evidence="2">
    <name type="scientific">hydrothermal vent metagenome</name>
    <dbReference type="NCBI Taxonomy" id="652676"/>
    <lineage>
        <taxon>unclassified sequences</taxon>
        <taxon>metagenomes</taxon>
        <taxon>ecological metagenomes</taxon>
    </lineage>
</organism>
<gene>
    <name evidence="2" type="ORF">MNBD_GAMMA05-2477</name>
</gene>
<feature type="transmembrane region" description="Helical" evidence="1">
    <location>
        <begin position="373"/>
        <end position="390"/>
    </location>
</feature>